<dbReference type="VEuPathDB" id="FungiDB:MGYG_00136"/>
<dbReference type="STRING" id="535722.E5R364"/>
<organism evidence="4">
    <name type="scientific">Arthroderma gypseum (strain ATCC MYA-4604 / CBS 118893)</name>
    <name type="common">Microsporum gypseum</name>
    <dbReference type="NCBI Taxonomy" id="535722"/>
    <lineage>
        <taxon>Eukaryota</taxon>
        <taxon>Fungi</taxon>
        <taxon>Dikarya</taxon>
        <taxon>Ascomycota</taxon>
        <taxon>Pezizomycotina</taxon>
        <taxon>Eurotiomycetes</taxon>
        <taxon>Eurotiomycetidae</taxon>
        <taxon>Onygenales</taxon>
        <taxon>Arthrodermataceae</taxon>
        <taxon>Nannizzia</taxon>
    </lineage>
</organism>
<reference evidence="4" key="1">
    <citation type="journal article" date="2012" name="MBio">
        <title>Comparative genome analysis of Trichophyton rubrum and related dermatophytes reveals candidate genes involved in infection.</title>
        <authorList>
            <person name="Martinez D.A."/>
            <person name="Oliver B.G."/>
            <person name="Graeser Y."/>
            <person name="Goldberg J.M."/>
            <person name="Li W."/>
            <person name="Martinez-Rossi N.M."/>
            <person name="Monod M."/>
            <person name="Shelest E."/>
            <person name="Barton R.C."/>
            <person name="Birch E."/>
            <person name="Brakhage A.A."/>
            <person name="Chen Z."/>
            <person name="Gurr S.J."/>
            <person name="Heiman D."/>
            <person name="Heitman J."/>
            <person name="Kosti I."/>
            <person name="Rossi A."/>
            <person name="Saif S."/>
            <person name="Samalova M."/>
            <person name="Saunders C.W."/>
            <person name="Shea T."/>
            <person name="Summerbell R.C."/>
            <person name="Xu J."/>
            <person name="Young S."/>
            <person name="Zeng Q."/>
            <person name="Birren B.W."/>
            <person name="Cuomo C.A."/>
            <person name="White T.C."/>
        </authorList>
    </citation>
    <scope>NUCLEOTIDE SEQUENCE [LARGE SCALE GENOMIC DNA]</scope>
    <source>
        <strain evidence="4">ATCC MYA-4604 / CBS 118893</strain>
    </source>
</reference>
<dbReference type="Pfam" id="PF25581">
    <property type="entry name" value="AsqO_C"/>
    <property type="match status" value="1"/>
</dbReference>
<dbReference type="Proteomes" id="UP000002669">
    <property type="component" value="Unassembled WGS sequence"/>
</dbReference>
<proteinExistence type="predicted"/>
<dbReference type="eggNOG" id="ENOG502SMYB">
    <property type="taxonomic scope" value="Eukaryota"/>
</dbReference>
<evidence type="ECO:0000259" key="1">
    <source>
        <dbReference type="Pfam" id="PF24137"/>
    </source>
</evidence>
<feature type="domain" description="Diels-Alderase N-terminal" evidence="1">
    <location>
        <begin position="16"/>
        <end position="208"/>
    </location>
</feature>
<dbReference type="OMA" id="GIGYHDK"/>
<evidence type="ECO:0000313" key="4">
    <source>
        <dbReference type="Proteomes" id="UP000002669"/>
    </source>
</evidence>
<dbReference type="OrthoDB" id="5344254at2759"/>
<feature type="domain" description="AsqO/PenF-like C-terminal" evidence="2">
    <location>
        <begin position="223"/>
        <end position="277"/>
    </location>
</feature>
<dbReference type="Pfam" id="PF24137">
    <property type="entry name" value="DA_N"/>
    <property type="match status" value="1"/>
</dbReference>
<dbReference type="EMBL" id="DS989822">
    <property type="protein sequence ID" value="EFQ97093.1"/>
    <property type="molecule type" value="Genomic_DNA"/>
</dbReference>
<dbReference type="InterPro" id="IPR056402">
    <property type="entry name" value="DA_N"/>
</dbReference>
<dbReference type="HOGENOM" id="CLU_764989_0_0_1"/>
<evidence type="ECO:0000259" key="2">
    <source>
        <dbReference type="Pfam" id="PF25581"/>
    </source>
</evidence>
<name>E5R364_ARTGP</name>
<dbReference type="GeneID" id="10031356"/>
<gene>
    <name evidence="3" type="ORF">MGYG_00136</name>
</gene>
<dbReference type="InterPro" id="IPR057722">
    <property type="entry name" value="AsqO/PenF-like_C"/>
</dbReference>
<dbReference type="SUPFAM" id="SSF159245">
    <property type="entry name" value="AttH-like"/>
    <property type="match status" value="1"/>
</dbReference>
<dbReference type="RefSeq" id="XP_003176045.1">
    <property type="nucleotide sequence ID" value="XM_003175997.1"/>
</dbReference>
<dbReference type="InParanoid" id="E5R364"/>
<protein>
    <submittedName>
        <fullName evidence="3">Uncharacterized protein</fullName>
    </submittedName>
</protein>
<evidence type="ECO:0000313" key="3">
    <source>
        <dbReference type="EMBL" id="EFQ97093.1"/>
    </source>
</evidence>
<accession>E5R364</accession>
<dbReference type="AlphaFoldDB" id="E5R364"/>
<keyword evidence="4" id="KW-1185">Reference proteome</keyword>
<sequence>MGPFALPPWLIYVFGPIGASRGLSRRQTQVYRAKLNVVNEAVYDWWYLDAVSDDGSSSITICFSTSPSTTFPFLVPNRGTLLVYIWASFPSGKVSINAVHAQKAVIETSKDGYASIYLPVQMGWQGSADFSRYRIFFNNPKHGIKGTVDIRSVCHPSSGRGAASRDVDVQVCPHVGWANAIPDGNASVDMAIAGSSLRFHGTAYHDKVSVLCKATAAPNILFNVYCGRTRIGLYSVFWSYVVTPQQTKHVSAYVAVNGKIRHAACFVVKYTASGGNSPLVNISVYNSLVITSAGPSYTHGGLETQPDVLWEIFGFKDSGRSNNSSYNSSNVVTLLFILPTKLSGLRVKTLFVSNYLCRTKNS</sequence>